<evidence type="ECO:0000256" key="2">
    <source>
        <dbReference type="ARBA" id="ARBA00007246"/>
    </source>
</evidence>
<reference evidence="13 14" key="2">
    <citation type="submission" date="2020-08" db="EMBL/GenBank/DDBJ databases">
        <authorList>
            <person name="Partida-Martinez L."/>
            <person name="Huntemann M."/>
            <person name="Clum A."/>
            <person name="Wang J."/>
            <person name="Palaniappan K."/>
            <person name="Ritter S."/>
            <person name="Chen I.-M."/>
            <person name="Stamatis D."/>
            <person name="Reddy T."/>
            <person name="O'Malley R."/>
            <person name="Daum C."/>
            <person name="Shapiro N."/>
            <person name="Ivanova N."/>
            <person name="Kyrpides N."/>
            <person name="Woyke T."/>
        </authorList>
    </citation>
    <scope>NUCLEOTIDE SEQUENCE [LARGE SCALE GENOMIC DNA]</scope>
    <source>
        <strain evidence="13 14">AS3.13</strain>
    </source>
</reference>
<dbReference type="Gene3D" id="3.30.1300.30">
    <property type="entry name" value="GSPII I/J protein-like"/>
    <property type="match status" value="1"/>
</dbReference>
<dbReference type="GO" id="GO:0009306">
    <property type="term" value="P:protein secretion"/>
    <property type="evidence" value="ECO:0007669"/>
    <property type="project" value="InterPro"/>
</dbReference>
<sequence>MRRARPGERGAALLTVLLLVAVIAVMAATALERLRLSTRLAANAVALDAARGYAYAAETLATRRVSTLLQQSRDRVALTGGWSGRPFGLPIPGGTATARVTDGGNCFNLNGLVTFGFGDAYLVNPQALTRFQRLLRLLRVPDGDAIAVATADWLDSDDDPLPGGAENSAYRGYRTAGTLMADVSELRAVKGVTPEAYKLIQPWVCTLPVARQSVLNVNTLLPEQAPLLAMLLPDTMGVAQAQGLLLRRPPGGYAQAGQFWAQLASAGGATDIGAQSQTGVTTKWFALRIDVVNGGAELHEEGLIDARTLPVRLVTRQWGDVP</sequence>
<dbReference type="InterPro" id="IPR038072">
    <property type="entry name" value="GspK_central_sf"/>
</dbReference>
<comment type="similarity">
    <text evidence="2 10">Belongs to the GSP K family.</text>
</comment>
<keyword evidence="5 10" id="KW-0997">Cell inner membrane</keyword>
<dbReference type="InterPro" id="IPR045584">
    <property type="entry name" value="Pilin-like"/>
</dbReference>
<keyword evidence="8" id="KW-1133">Transmembrane helix</keyword>
<feature type="domain" description="T2SS protein K second SAM-like" evidence="11">
    <location>
        <begin position="215"/>
        <end position="275"/>
    </location>
</feature>
<organism evidence="13 14">
    <name type="scientific">Sphingomonas endophytica</name>
    <dbReference type="NCBI Taxonomy" id="869719"/>
    <lineage>
        <taxon>Bacteria</taxon>
        <taxon>Pseudomonadati</taxon>
        <taxon>Pseudomonadota</taxon>
        <taxon>Alphaproteobacteria</taxon>
        <taxon>Sphingomonadales</taxon>
        <taxon>Sphingomonadaceae</taxon>
        <taxon>Sphingomonas</taxon>
    </lineage>
</organism>
<dbReference type="PANTHER" id="PTHR38831">
    <property type="entry name" value="TYPE II SECRETION SYSTEM PROTEIN K"/>
    <property type="match status" value="1"/>
</dbReference>
<evidence type="ECO:0000256" key="9">
    <source>
        <dbReference type="ARBA" id="ARBA00023136"/>
    </source>
</evidence>
<dbReference type="InterPro" id="IPR049031">
    <property type="entry name" value="T2SSK_SAM-like_1st"/>
</dbReference>
<proteinExistence type="inferred from homology"/>
<gene>
    <name evidence="13" type="ORF">F4693_000933</name>
</gene>
<accession>A0A7X0MNG0</accession>
<keyword evidence="9 10" id="KW-0472">Membrane</keyword>
<evidence type="ECO:0000256" key="5">
    <source>
        <dbReference type="ARBA" id="ARBA00022519"/>
    </source>
</evidence>
<evidence type="ECO:0000256" key="6">
    <source>
        <dbReference type="ARBA" id="ARBA00022692"/>
    </source>
</evidence>
<dbReference type="NCBIfam" id="NF037980">
    <property type="entry name" value="T2SS_GspK"/>
    <property type="match status" value="1"/>
</dbReference>
<comment type="caution">
    <text evidence="13">The sequence shown here is derived from an EMBL/GenBank/DDBJ whole genome shotgun (WGS) entry which is preliminary data.</text>
</comment>
<evidence type="ECO:0000256" key="8">
    <source>
        <dbReference type="ARBA" id="ARBA00022989"/>
    </source>
</evidence>
<reference evidence="13 14" key="1">
    <citation type="submission" date="2020-08" db="EMBL/GenBank/DDBJ databases">
        <title>The Agave Microbiome: Exploring the role of microbial communities in plant adaptations to desert environments.</title>
        <authorList>
            <person name="Partida-Martinez L.P."/>
        </authorList>
    </citation>
    <scope>NUCLEOTIDE SEQUENCE [LARGE SCALE GENOMIC DNA]</scope>
    <source>
        <strain evidence="13 14">AS3.13</strain>
    </source>
</reference>
<dbReference type="SUPFAM" id="SSF158544">
    <property type="entry name" value="GspK insert domain-like"/>
    <property type="match status" value="2"/>
</dbReference>
<dbReference type="Proteomes" id="UP000522313">
    <property type="component" value="Unassembled WGS sequence"/>
</dbReference>
<dbReference type="SUPFAM" id="SSF54523">
    <property type="entry name" value="Pili subunits"/>
    <property type="match status" value="1"/>
</dbReference>
<evidence type="ECO:0000256" key="10">
    <source>
        <dbReference type="PIRNR" id="PIRNR002786"/>
    </source>
</evidence>
<keyword evidence="6" id="KW-0812">Transmembrane</keyword>
<dbReference type="PIRSF" id="PIRSF002786">
    <property type="entry name" value="XcpX"/>
    <property type="match status" value="1"/>
</dbReference>
<comment type="subcellular location">
    <subcellularLocation>
        <location evidence="1 10">Cell inner membrane</location>
    </subcellularLocation>
</comment>
<protein>
    <recommendedName>
        <fullName evidence="10">Type II secretion system protein K</fullName>
    </recommendedName>
</protein>
<evidence type="ECO:0000259" key="11">
    <source>
        <dbReference type="Pfam" id="PF03934"/>
    </source>
</evidence>
<dbReference type="Gene3D" id="1.10.40.60">
    <property type="entry name" value="EpsJ-like"/>
    <property type="match status" value="2"/>
</dbReference>
<name>A0A7X0MNG0_9SPHN</name>
<keyword evidence="7" id="KW-0653">Protein transport</keyword>
<evidence type="ECO:0000313" key="14">
    <source>
        <dbReference type="Proteomes" id="UP000522313"/>
    </source>
</evidence>
<feature type="domain" description="T2SS protein K first SAM-like" evidence="12">
    <location>
        <begin position="105"/>
        <end position="208"/>
    </location>
</feature>
<keyword evidence="3 10" id="KW-0813">Transport</keyword>
<evidence type="ECO:0000256" key="3">
    <source>
        <dbReference type="ARBA" id="ARBA00022448"/>
    </source>
</evidence>
<dbReference type="RefSeq" id="WP_184504329.1">
    <property type="nucleotide sequence ID" value="NZ_JACHBT010000004.1"/>
</dbReference>
<dbReference type="Pfam" id="PF03934">
    <property type="entry name" value="T2SSK"/>
    <property type="match status" value="1"/>
</dbReference>
<evidence type="ECO:0000313" key="13">
    <source>
        <dbReference type="EMBL" id="MBB6503975.1"/>
    </source>
</evidence>
<dbReference type="Pfam" id="PF21687">
    <property type="entry name" value="T2SSK_1st"/>
    <property type="match status" value="1"/>
</dbReference>
<dbReference type="GO" id="GO:0005886">
    <property type="term" value="C:plasma membrane"/>
    <property type="evidence" value="ECO:0007669"/>
    <property type="project" value="UniProtKB-SubCell"/>
</dbReference>
<dbReference type="PANTHER" id="PTHR38831:SF1">
    <property type="entry name" value="TYPE II SECRETION SYSTEM PROTEIN K-RELATED"/>
    <property type="match status" value="1"/>
</dbReference>
<dbReference type="AlphaFoldDB" id="A0A7X0MNG0"/>
<evidence type="ECO:0000256" key="1">
    <source>
        <dbReference type="ARBA" id="ARBA00004533"/>
    </source>
</evidence>
<evidence type="ECO:0000256" key="4">
    <source>
        <dbReference type="ARBA" id="ARBA00022475"/>
    </source>
</evidence>
<dbReference type="InterPro" id="IPR005628">
    <property type="entry name" value="GspK"/>
</dbReference>
<evidence type="ECO:0000256" key="7">
    <source>
        <dbReference type="ARBA" id="ARBA00022927"/>
    </source>
</evidence>
<dbReference type="EMBL" id="JACHBT010000004">
    <property type="protein sequence ID" value="MBB6503975.1"/>
    <property type="molecule type" value="Genomic_DNA"/>
</dbReference>
<evidence type="ECO:0000259" key="12">
    <source>
        <dbReference type="Pfam" id="PF21687"/>
    </source>
</evidence>
<keyword evidence="4 10" id="KW-1003">Cell membrane</keyword>
<dbReference type="InterPro" id="IPR049179">
    <property type="entry name" value="T2SSK_SAM-like_2nd"/>
</dbReference>